<dbReference type="PANTHER" id="PTHR24960:SF79">
    <property type="entry name" value="PHOTOSYSTEM I IRON-SULFUR CENTER"/>
    <property type="match status" value="1"/>
</dbReference>
<dbReference type="RefSeq" id="WP_101575165.1">
    <property type="nucleotide sequence ID" value="NZ_PGVA01000001.1"/>
</dbReference>
<dbReference type="Proteomes" id="UP000235114">
    <property type="component" value="Unassembled WGS sequence"/>
</dbReference>
<evidence type="ECO:0000313" key="9">
    <source>
        <dbReference type="EMBL" id="PLR86755.1"/>
    </source>
</evidence>
<dbReference type="InterPro" id="IPR050157">
    <property type="entry name" value="PSI_iron-sulfur_center"/>
</dbReference>
<evidence type="ECO:0000256" key="7">
    <source>
        <dbReference type="SAM" id="Coils"/>
    </source>
</evidence>
<dbReference type="Gene3D" id="3.30.70.20">
    <property type="match status" value="2"/>
</dbReference>
<gene>
    <name evidence="9" type="ORF">CU635_00200</name>
    <name evidence="10" type="ORF">CVD25_18305</name>
</gene>
<dbReference type="PANTHER" id="PTHR24960">
    <property type="entry name" value="PHOTOSYSTEM I IRON-SULFUR CENTER-RELATED"/>
    <property type="match status" value="1"/>
</dbReference>
<dbReference type="Proteomes" id="UP000234951">
    <property type="component" value="Unassembled WGS sequence"/>
</dbReference>
<comment type="function">
    <text evidence="2">Ferredoxins are iron-sulfur proteins that transfer electrons in a wide variety of metabolic reactions.</text>
</comment>
<reference evidence="10 12" key="2">
    <citation type="submission" date="2017-12" db="EMBL/GenBank/DDBJ databases">
        <title>Comparative Functional Genomics of Dry Heat Resistant strains isolated from the Viking Spacecraft.</title>
        <authorList>
            <person name="Seuylemezian A."/>
            <person name="Cooper K."/>
            <person name="Vaishampayan P."/>
        </authorList>
    </citation>
    <scope>NUCLEOTIDE SEQUENCE [LARGE SCALE GENOMIC DNA]</scope>
    <source>
        <strain evidence="10 12">ATCC 29669</strain>
    </source>
</reference>
<keyword evidence="7" id="KW-0175">Coiled coil</keyword>
<feature type="coiled-coil region" evidence="7">
    <location>
        <begin position="107"/>
        <end position="138"/>
    </location>
</feature>
<dbReference type="PROSITE" id="PS51379">
    <property type="entry name" value="4FE4S_FER_2"/>
    <property type="match status" value="3"/>
</dbReference>
<keyword evidence="6" id="KW-0411">Iron-sulfur</keyword>
<protein>
    <submittedName>
        <fullName evidence="9">Polyferredoxin</fullName>
    </submittedName>
</protein>
<dbReference type="OrthoDB" id="9798098at2"/>
<dbReference type="InterPro" id="IPR017900">
    <property type="entry name" value="4Fe4S_Fe_S_CS"/>
</dbReference>
<evidence type="ECO:0000313" key="12">
    <source>
        <dbReference type="Proteomes" id="UP000235114"/>
    </source>
</evidence>
<dbReference type="InterPro" id="IPR017896">
    <property type="entry name" value="4Fe4S_Fe-S-bd"/>
</dbReference>
<dbReference type="GO" id="GO:0046872">
    <property type="term" value="F:metal ion binding"/>
    <property type="evidence" value="ECO:0007669"/>
    <property type="project" value="UniProtKB-KW"/>
</dbReference>
<dbReference type="SUPFAM" id="SSF54862">
    <property type="entry name" value="4Fe-4S ferredoxins"/>
    <property type="match status" value="1"/>
</dbReference>
<organism evidence="9 11">
    <name type="scientific">Bacillus canaveralius</name>
    <dbReference type="NCBI Taxonomy" id="1403243"/>
    <lineage>
        <taxon>Bacteria</taxon>
        <taxon>Bacillati</taxon>
        <taxon>Bacillota</taxon>
        <taxon>Bacilli</taxon>
        <taxon>Bacillales</taxon>
        <taxon>Bacillaceae</taxon>
        <taxon>Bacillus</taxon>
    </lineage>
</organism>
<dbReference type="Pfam" id="PF00037">
    <property type="entry name" value="Fer4"/>
    <property type="match status" value="1"/>
</dbReference>
<evidence type="ECO:0000256" key="6">
    <source>
        <dbReference type="ARBA" id="ARBA00023014"/>
    </source>
</evidence>
<keyword evidence="12" id="KW-1185">Reference proteome</keyword>
<evidence type="ECO:0000256" key="5">
    <source>
        <dbReference type="ARBA" id="ARBA00023004"/>
    </source>
</evidence>
<reference evidence="9 11" key="1">
    <citation type="submission" date="2017-11" db="EMBL/GenBank/DDBJ databases">
        <title>Comparitive Functional Genomics of Dry Heat Resistant strains isolated from the Viking Spacecraft.</title>
        <authorList>
            <person name="Seuylemezian A."/>
            <person name="Cooper K."/>
            <person name="Vaishampayan P."/>
        </authorList>
    </citation>
    <scope>NUCLEOTIDE SEQUENCE [LARGE SCALE GENOMIC DNA]</scope>
    <source>
        <strain evidence="9 11">M4.6</strain>
    </source>
</reference>
<dbReference type="PROSITE" id="PS00198">
    <property type="entry name" value="4FE4S_FER_1"/>
    <property type="match status" value="2"/>
</dbReference>
<keyword evidence="3" id="KW-0004">4Fe-4S</keyword>
<feature type="domain" description="4Fe-4S ferredoxin-type" evidence="8">
    <location>
        <begin position="199"/>
        <end position="227"/>
    </location>
</feature>
<evidence type="ECO:0000256" key="1">
    <source>
        <dbReference type="ARBA" id="ARBA00001966"/>
    </source>
</evidence>
<sequence>MGLFSKWAESLDYEYEILKTCTRHQSPRSKCEKCLDSCDIDAISIVKGVPVINNEECIECGKCMAACPVQAVAGIFPKRTVIQNQLVITDDDIPTVMELLVYYKKGIRAIVCEQEKLNENLEKTIDEVNSVLQELGESAFSVIFQKGGGSTDTSCTRRDLFIGWKQETHSWMKQMTPAKWRFNQTDLELAKHYPNHQFSEIKLDISKCTLCRACQVLCNKNCLTVTETDFSISAQRCSSCRLCEDICPEKAIFVEERISRHKTIEHPVYTKVCTSCNKSFETLSANSETCVTCIKRKGFLVAR</sequence>
<feature type="domain" description="4Fe-4S ferredoxin-type" evidence="8">
    <location>
        <begin position="48"/>
        <end position="78"/>
    </location>
</feature>
<keyword evidence="4" id="KW-0479">Metal-binding</keyword>
<evidence type="ECO:0000256" key="4">
    <source>
        <dbReference type="ARBA" id="ARBA00022723"/>
    </source>
</evidence>
<evidence type="ECO:0000313" key="10">
    <source>
        <dbReference type="EMBL" id="PLR92783.1"/>
    </source>
</evidence>
<feature type="domain" description="4Fe-4S ferredoxin-type" evidence="8">
    <location>
        <begin position="228"/>
        <end position="257"/>
    </location>
</feature>
<evidence type="ECO:0000256" key="3">
    <source>
        <dbReference type="ARBA" id="ARBA00022485"/>
    </source>
</evidence>
<evidence type="ECO:0000259" key="8">
    <source>
        <dbReference type="PROSITE" id="PS51379"/>
    </source>
</evidence>
<evidence type="ECO:0000313" key="11">
    <source>
        <dbReference type="Proteomes" id="UP000234951"/>
    </source>
</evidence>
<dbReference type="GO" id="GO:0051539">
    <property type="term" value="F:4 iron, 4 sulfur cluster binding"/>
    <property type="evidence" value="ECO:0007669"/>
    <property type="project" value="UniProtKB-KW"/>
</dbReference>
<proteinExistence type="predicted"/>
<comment type="cofactor">
    <cofactor evidence="1">
        <name>[4Fe-4S] cluster</name>
        <dbReference type="ChEBI" id="CHEBI:49883"/>
    </cofactor>
</comment>
<dbReference type="EMBL" id="PGVA01000001">
    <property type="protein sequence ID" value="PLR86755.1"/>
    <property type="molecule type" value="Genomic_DNA"/>
</dbReference>
<evidence type="ECO:0000256" key="2">
    <source>
        <dbReference type="ARBA" id="ARBA00003532"/>
    </source>
</evidence>
<dbReference type="AlphaFoldDB" id="A0A2N5GSK9"/>
<keyword evidence="5" id="KW-0408">Iron</keyword>
<accession>A0A2N5GSK9</accession>
<comment type="caution">
    <text evidence="9">The sequence shown here is derived from an EMBL/GenBank/DDBJ whole genome shotgun (WGS) entry which is preliminary data.</text>
</comment>
<dbReference type="EMBL" id="PGVD01000056">
    <property type="protein sequence ID" value="PLR92783.1"/>
    <property type="molecule type" value="Genomic_DNA"/>
</dbReference>
<name>A0A2N5GSK9_9BACI</name>
<dbReference type="Pfam" id="PF12838">
    <property type="entry name" value="Fer4_7"/>
    <property type="match status" value="1"/>
</dbReference>